<dbReference type="InterPro" id="IPR000387">
    <property type="entry name" value="Tyr_Pase_dom"/>
</dbReference>
<dbReference type="AlphaFoldDB" id="A0A9N9F468"/>
<proteinExistence type="predicted"/>
<dbReference type="Proteomes" id="UP000789831">
    <property type="component" value="Unassembled WGS sequence"/>
</dbReference>
<sequence length="146" mass="16599">MATKVIGPLGLGKMYSTFFEGCHDETRKIFETMTDKQNLPLFVHCTYGKDRTGFVVALTLSLLGISDEVIIAEYVQSHQNLLSLYPKMIRDMGRIGFGEEFAVVNPKAMRQMLTFLHKQYGTASDYLASIGFEYERQQIVIKNLCE</sequence>
<dbReference type="PANTHER" id="PTHR31126">
    <property type="entry name" value="TYROSINE-PROTEIN PHOSPHATASE"/>
    <property type="match status" value="1"/>
</dbReference>
<dbReference type="OrthoDB" id="9988524at2759"/>
<keyword evidence="3" id="KW-1185">Reference proteome</keyword>
<evidence type="ECO:0000259" key="1">
    <source>
        <dbReference type="PROSITE" id="PS50056"/>
    </source>
</evidence>
<protein>
    <submittedName>
        <fullName evidence="2">4512_t:CDS:1</fullName>
    </submittedName>
</protein>
<dbReference type="InterPro" id="IPR016130">
    <property type="entry name" value="Tyr_Pase_AS"/>
</dbReference>
<organism evidence="2 3">
    <name type="scientific">Ambispora gerdemannii</name>
    <dbReference type="NCBI Taxonomy" id="144530"/>
    <lineage>
        <taxon>Eukaryota</taxon>
        <taxon>Fungi</taxon>
        <taxon>Fungi incertae sedis</taxon>
        <taxon>Mucoromycota</taxon>
        <taxon>Glomeromycotina</taxon>
        <taxon>Glomeromycetes</taxon>
        <taxon>Archaeosporales</taxon>
        <taxon>Ambisporaceae</taxon>
        <taxon>Ambispora</taxon>
    </lineage>
</organism>
<dbReference type="SUPFAM" id="SSF52799">
    <property type="entry name" value="(Phosphotyrosine protein) phosphatases II"/>
    <property type="match status" value="1"/>
</dbReference>
<dbReference type="Gene3D" id="3.90.190.10">
    <property type="entry name" value="Protein tyrosine phosphatase superfamily"/>
    <property type="match status" value="1"/>
</dbReference>
<reference evidence="2" key="1">
    <citation type="submission" date="2021-06" db="EMBL/GenBank/DDBJ databases">
        <authorList>
            <person name="Kallberg Y."/>
            <person name="Tangrot J."/>
            <person name="Rosling A."/>
        </authorList>
    </citation>
    <scope>NUCLEOTIDE SEQUENCE</scope>
    <source>
        <strain evidence="2">MT106</strain>
    </source>
</reference>
<dbReference type="Pfam" id="PF13350">
    <property type="entry name" value="Y_phosphatase3"/>
    <property type="match status" value="1"/>
</dbReference>
<dbReference type="InterPro" id="IPR026893">
    <property type="entry name" value="Tyr/Ser_Pase_IphP-type"/>
</dbReference>
<evidence type="ECO:0000313" key="3">
    <source>
        <dbReference type="Proteomes" id="UP000789831"/>
    </source>
</evidence>
<dbReference type="PROSITE" id="PS00383">
    <property type="entry name" value="TYR_PHOSPHATASE_1"/>
    <property type="match status" value="1"/>
</dbReference>
<dbReference type="PANTHER" id="PTHR31126:SF1">
    <property type="entry name" value="TYROSINE SPECIFIC PROTEIN PHOSPHATASES DOMAIN-CONTAINING PROTEIN"/>
    <property type="match status" value="1"/>
</dbReference>
<dbReference type="GO" id="GO:0004721">
    <property type="term" value="F:phosphoprotein phosphatase activity"/>
    <property type="evidence" value="ECO:0007669"/>
    <property type="project" value="InterPro"/>
</dbReference>
<name>A0A9N9F468_9GLOM</name>
<feature type="domain" description="Tyrosine specific protein phosphatases" evidence="1">
    <location>
        <begin position="27"/>
        <end position="76"/>
    </location>
</feature>
<gene>
    <name evidence="2" type="ORF">AGERDE_LOCUS4590</name>
</gene>
<accession>A0A9N9F468</accession>
<dbReference type="InterPro" id="IPR029021">
    <property type="entry name" value="Prot-tyrosine_phosphatase-like"/>
</dbReference>
<dbReference type="PROSITE" id="PS50056">
    <property type="entry name" value="TYR_PHOSPHATASE_2"/>
    <property type="match status" value="1"/>
</dbReference>
<dbReference type="EMBL" id="CAJVPL010000541">
    <property type="protein sequence ID" value="CAG8507948.1"/>
    <property type="molecule type" value="Genomic_DNA"/>
</dbReference>
<comment type="caution">
    <text evidence="2">The sequence shown here is derived from an EMBL/GenBank/DDBJ whole genome shotgun (WGS) entry which is preliminary data.</text>
</comment>
<evidence type="ECO:0000313" key="2">
    <source>
        <dbReference type="EMBL" id="CAG8507948.1"/>
    </source>
</evidence>